<feature type="compositionally biased region" description="Basic and acidic residues" evidence="4">
    <location>
        <begin position="992"/>
        <end position="1005"/>
    </location>
</feature>
<evidence type="ECO:0000256" key="4">
    <source>
        <dbReference type="SAM" id="MobiDB-lite"/>
    </source>
</evidence>
<dbReference type="SUPFAM" id="SSF48452">
    <property type="entry name" value="TPR-like"/>
    <property type="match status" value="1"/>
</dbReference>
<dbReference type="InterPro" id="IPR000488">
    <property type="entry name" value="Death_dom"/>
</dbReference>
<dbReference type="Pfam" id="PF05729">
    <property type="entry name" value="NACHT"/>
    <property type="match status" value="1"/>
</dbReference>
<dbReference type="SMART" id="SM00028">
    <property type="entry name" value="TPR"/>
    <property type="match status" value="6"/>
</dbReference>
<dbReference type="OrthoDB" id="629492at2759"/>
<dbReference type="Pfam" id="PF00531">
    <property type="entry name" value="Death"/>
    <property type="match status" value="5"/>
</dbReference>
<feature type="region of interest" description="Disordered" evidence="4">
    <location>
        <begin position="1"/>
        <end position="197"/>
    </location>
</feature>
<protein>
    <submittedName>
        <fullName evidence="7">Uncharacterized protein</fullName>
    </submittedName>
</protein>
<dbReference type="PROSITE" id="PS50005">
    <property type="entry name" value="TPR"/>
    <property type="match status" value="4"/>
</dbReference>
<dbReference type="InterPro" id="IPR032675">
    <property type="entry name" value="LRR_dom_sf"/>
</dbReference>
<feature type="region of interest" description="Disordered" evidence="4">
    <location>
        <begin position="1241"/>
        <end position="1283"/>
    </location>
</feature>
<evidence type="ECO:0000259" key="5">
    <source>
        <dbReference type="PROSITE" id="PS50017"/>
    </source>
</evidence>
<name>A0A914AG39_PATMI</name>
<evidence type="ECO:0000256" key="2">
    <source>
        <dbReference type="ARBA" id="ARBA00022840"/>
    </source>
</evidence>
<keyword evidence="8" id="KW-1185">Reference proteome</keyword>
<dbReference type="InterPro" id="IPR011990">
    <property type="entry name" value="TPR-like_helical_dom_sf"/>
</dbReference>
<evidence type="ECO:0000313" key="7">
    <source>
        <dbReference type="EnsemblMetazoa" id="XP_038062693.1"/>
    </source>
</evidence>
<feature type="compositionally biased region" description="Basic and acidic residues" evidence="4">
    <location>
        <begin position="176"/>
        <end position="186"/>
    </location>
</feature>
<sequence>MAEPPAKRARRQNETQIYPGPSTAPDRQAAATQKLADGERDDQQTTHGSRQPSQQEPPPQPPPQLQPRPGETQTNPGPSTAPIQQLPADGVRDDQQTTQSGSGHPSQQEPTPQPPPQLQPRPGETQTNPGPSTAPIQQLPADGVRDDQQTTQSGSGHPSQQEPTPQPPPQLQPGPDKADANESAEKHMKRKAEATVLKDQGNQAFQKGDYTRAVELYTQGLECLKDFVVLYTNRAQAYNKLEKFSEAMEDCRTALQLEPNNVKALVHLGKAQQGLKDYEAAVTTFQEILKIDEKYEKMVADNVKRAQEADASERAEKRKAEATVLKDQGNQAFKKSDYARAVELYTQGLERLKDFVVLYTNRAQAYNKLEKFTEAMEDCRTALQLEPNNVKALVHLGKAQQGLKDYEVAVTTYQEILKIDKKHKKIVAGYIAAVNLAKSTAKSDMEAERLFNEGDVKAMGVHEIGLSEVADSQAALTQQLPDDQQTTQSGSRQPSQQEPMPQPTQQLQPRPGETQTNPGPSTAPTQQLPADGVRDDQQTTQSGSRQPSQQEPMQQPPPQLQPRPGETQTNPGPSTAPDRQAAATQQLPAGNEQPSQQEPTPQPPPQLQPRPGETQTNPCPKTAQDSQAAATQQLPAGNEQPSQQEPTQQPPPQLQPRPEANLDKEHPEVPGITEPVLRKISERLGSEWQKLATHLGLSAAEIERIMMDDPGQTENQIFNMLAEWRRQQRDVLCTALVKLGKMDIAEDMIDFSDPVLRKISERLGSKWQKLATHLGLSAAEIERIVMDDPGQTENQILNMLIEWRRKQREVLCTALMEIGRTNIAEDLIGISDLDLRMISNKLGSEWRKLATHLGLRPATIDRIVMDNPGQTENQIFSMLVKWRRQQSTSTDQRDVLCTALMEISRRDIVEDLIEAQVGGAKEQNRQRRTTSSERQGQGDVGHRDKSHQEVQERGAKEQSKLKSTSSSEGQRQNQQEAGGTHPNVQKETLQSSEEHGLKGSTDHKPAYAQVGVTPRNQSEIRETAVKEMTSQDQQLMQGPKSVQDIVPVGQTSSRSPAVLRHGPAQLVSVDSMSFSGENSPVFLGAVNQPTFTLNVQSLKVTEKSSGFPKVSIATDVTRQGGEDRGMNDVLRIALTTLHRTEGKDYVLEQISAFLNSCDGELEEVIPGSVTFVVRFKSREGLNKLWSMYTTGELAKKLTEILITVLITDELTTEDKSDLAIKATIPESDYDRACKFFEELEKDQQKDEEDSSSMEEVQHKQLGESSTATRASSSDPTEYAEDSYEEKVMKTSFITTGGIGDPDLYKISAMFGSEWQKLATHLGLSAAEIDRIEMADPGQTENQIFNMLVKWRGKQGEVLYKVLMKMGRTDIVEELIGFSDLILHKISGMLGSEWRKLATHLGLSAAEIERIVMDDPWPGQTENQIFNMLVKWRCQQSTSTDQREVLFIALKQIKGTDTAKDVIEITGLQGPGTFEDLQQEIIDNYKQTATTIPAHPILQSCQVGTEEFFVPLHLIKHIPGKTKSVRSVRLPEGDTLLDINETITLNSLDDLLNPEVVKEIKILLYGGVGTGKSTLLVKVVNSCITLGSKALRGRFDLVLWIKLRQMQQSSCVLDAIFDQILAQDTKLTKSIVKGFIAAHESHIALLLDGVDQIPSHVLQSEEGVYRVQDILHNRVLTKSFVLVTTRPHMVDSILEGHPTFARVETTGFNPQDRDQYIRLNLPDDADMGEALVSYLKTNQHLSEMSKVPIISQMMCLVWKNQKSLPERITELFTKFAKVLFIRRNEEMGDQHMMSIIDDLGRVALQGLLDSSGERLMFNETELQNCQSSLAEGCHVGFVQRETFTCGLDVKVLVTFPHKSIQEYFAACHLVKLLQDDENNFRHQLKQIREHNVHAMEYLLRFCCGRSGKAAGLILDHIQKMQGDEMKLQRLARLLFFESSSKELATKLVRPTEVYCESNEDLKSLSYYLQHVTPPLKGTGFKIDVRKQELTLLRGILLSDSMKSDELIYVDYFLSEQEEKLSLLEETLGVVDVQHPARLHILIHIEAKSWFDVGHVSHSLFCMQEQIYVGRLGLVMNQRSPDEVVDLLKALEGCRLGLLSLFNIDLHAQMGDVSHVLSSLTILLLIACRLVDDDVKDLISILPAGHGLERLALDGNAFSLDAVRALTHHLQGLPKLRGLRLCNIGLSAELIRQVVSQNLPHLKETEEGEFEKPK</sequence>
<dbReference type="InterPro" id="IPR007111">
    <property type="entry name" value="NACHT_NTPase"/>
</dbReference>
<proteinExistence type="predicted"/>
<dbReference type="Pfam" id="PF13181">
    <property type="entry name" value="TPR_8"/>
    <property type="match status" value="2"/>
</dbReference>
<dbReference type="InterPro" id="IPR019734">
    <property type="entry name" value="TPR_rpt"/>
</dbReference>
<dbReference type="GeneID" id="119733183"/>
<feature type="compositionally biased region" description="Basic and acidic residues" evidence="4">
    <location>
        <begin position="940"/>
        <end position="960"/>
    </location>
</feature>
<organism evidence="7 8">
    <name type="scientific">Patiria miniata</name>
    <name type="common">Bat star</name>
    <name type="synonym">Asterina miniata</name>
    <dbReference type="NCBI Taxonomy" id="46514"/>
    <lineage>
        <taxon>Eukaryota</taxon>
        <taxon>Metazoa</taxon>
        <taxon>Echinodermata</taxon>
        <taxon>Eleutherozoa</taxon>
        <taxon>Asterozoa</taxon>
        <taxon>Asteroidea</taxon>
        <taxon>Valvatacea</taxon>
        <taxon>Valvatida</taxon>
        <taxon>Asterinidae</taxon>
        <taxon>Patiria</taxon>
    </lineage>
</organism>
<dbReference type="PROSITE" id="PS50017">
    <property type="entry name" value="DEATH_DOMAIN"/>
    <property type="match status" value="5"/>
</dbReference>
<feature type="repeat" description="TPR" evidence="3">
    <location>
        <begin position="356"/>
        <end position="389"/>
    </location>
</feature>
<dbReference type="RefSeq" id="XP_038062693.1">
    <property type="nucleotide sequence ID" value="XM_038206765.1"/>
</dbReference>
<dbReference type="PROSITE" id="PS50837">
    <property type="entry name" value="NACHT"/>
    <property type="match status" value="1"/>
</dbReference>
<feature type="compositionally biased region" description="Pro residues" evidence="4">
    <location>
        <begin position="55"/>
        <end position="66"/>
    </location>
</feature>
<accession>A0A914AG39</accession>
<dbReference type="GO" id="GO:0007165">
    <property type="term" value="P:signal transduction"/>
    <property type="evidence" value="ECO:0007669"/>
    <property type="project" value="InterPro"/>
</dbReference>
<feature type="domain" description="Death" evidence="5">
    <location>
        <begin position="673"/>
        <end position="752"/>
    </location>
</feature>
<dbReference type="SUPFAM" id="SSF47986">
    <property type="entry name" value="DEATH domain"/>
    <property type="match status" value="5"/>
</dbReference>
<keyword evidence="3" id="KW-0802">TPR repeat</keyword>
<feature type="domain" description="NACHT" evidence="6">
    <location>
        <begin position="1559"/>
        <end position="1686"/>
    </location>
</feature>
<dbReference type="Gene3D" id="3.80.10.10">
    <property type="entry name" value="Ribonuclease Inhibitor"/>
    <property type="match status" value="1"/>
</dbReference>
<dbReference type="GO" id="GO:0005524">
    <property type="term" value="F:ATP binding"/>
    <property type="evidence" value="ECO:0007669"/>
    <property type="project" value="UniProtKB-KW"/>
</dbReference>
<dbReference type="PANTHER" id="PTHR46312">
    <property type="entry name" value="NACHT DOMAIN-CONTAINING PROTEIN"/>
    <property type="match status" value="1"/>
</dbReference>
<keyword evidence="1" id="KW-0547">Nucleotide-binding</keyword>
<feature type="region of interest" description="Disordered" evidence="4">
    <location>
        <begin position="918"/>
        <end position="1017"/>
    </location>
</feature>
<feature type="domain" description="Death" evidence="5">
    <location>
        <begin position="1311"/>
        <end position="1378"/>
    </location>
</feature>
<evidence type="ECO:0000256" key="3">
    <source>
        <dbReference type="PROSITE-ProRule" id="PRU00339"/>
    </source>
</evidence>
<feature type="repeat" description="TPR" evidence="3">
    <location>
        <begin position="228"/>
        <end position="261"/>
    </location>
</feature>
<feature type="compositionally biased region" description="Polar residues" evidence="4">
    <location>
        <begin position="124"/>
        <end position="136"/>
    </location>
</feature>
<dbReference type="SMART" id="SM00005">
    <property type="entry name" value="DEATH"/>
    <property type="match status" value="4"/>
</dbReference>
<feature type="compositionally biased region" description="Low complexity" evidence="4">
    <location>
        <begin position="622"/>
        <end position="647"/>
    </location>
</feature>
<evidence type="ECO:0000259" key="6">
    <source>
        <dbReference type="PROSITE" id="PS50837"/>
    </source>
</evidence>
<dbReference type="Pfam" id="PF00515">
    <property type="entry name" value="TPR_1"/>
    <property type="match status" value="2"/>
</dbReference>
<feature type="domain" description="Death" evidence="5">
    <location>
        <begin position="1378"/>
        <end position="1465"/>
    </location>
</feature>
<feature type="domain" description="Death" evidence="5">
    <location>
        <begin position="831"/>
        <end position="916"/>
    </location>
</feature>
<dbReference type="EnsemblMetazoa" id="XM_038206765.1">
    <property type="protein sequence ID" value="XP_038062693.1"/>
    <property type="gene ID" value="LOC119733183"/>
</dbReference>
<feature type="region of interest" description="Disordered" evidence="4">
    <location>
        <begin position="478"/>
        <end position="673"/>
    </location>
</feature>
<dbReference type="Gene3D" id="3.40.50.300">
    <property type="entry name" value="P-loop containing nucleotide triphosphate hydrolases"/>
    <property type="match status" value="1"/>
</dbReference>
<dbReference type="Gene3D" id="1.10.533.10">
    <property type="entry name" value="Death Domain, Fas"/>
    <property type="match status" value="5"/>
</dbReference>
<dbReference type="InterPro" id="IPR011029">
    <property type="entry name" value="DEATH-like_dom_sf"/>
</dbReference>
<dbReference type="PANTHER" id="PTHR46312:SF2">
    <property type="entry name" value="NUCLEOTIDE-BINDING OLIGOMERIZATION DOMAIN-CONTAINING PROTEIN 2-LIKE"/>
    <property type="match status" value="1"/>
</dbReference>
<dbReference type="SUPFAM" id="SSF52047">
    <property type="entry name" value="RNI-like"/>
    <property type="match status" value="1"/>
</dbReference>
<dbReference type="SUPFAM" id="SSF52540">
    <property type="entry name" value="P-loop containing nucleoside triphosphate hydrolases"/>
    <property type="match status" value="1"/>
</dbReference>
<evidence type="ECO:0000256" key="1">
    <source>
        <dbReference type="ARBA" id="ARBA00022741"/>
    </source>
</evidence>
<feature type="compositionally biased region" description="Polar residues" evidence="4">
    <location>
        <begin position="1262"/>
        <end position="1275"/>
    </location>
</feature>
<dbReference type="Gene3D" id="1.25.40.10">
    <property type="entry name" value="Tetratricopeptide repeat domain"/>
    <property type="match status" value="2"/>
</dbReference>
<feature type="repeat" description="TPR" evidence="3">
    <location>
        <begin position="262"/>
        <end position="295"/>
    </location>
</feature>
<keyword evidence="2" id="KW-0067">ATP-binding</keyword>
<feature type="repeat" description="TPR" evidence="3">
    <location>
        <begin position="390"/>
        <end position="423"/>
    </location>
</feature>
<dbReference type="InterPro" id="IPR027417">
    <property type="entry name" value="P-loop_NTPase"/>
</dbReference>
<feature type="compositionally biased region" description="Low complexity" evidence="4">
    <location>
        <begin position="478"/>
        <end position="488"/>
    </location>
</feature>
<feature type="compositionally biased region" description="Polar residues" evidence="4">
    <location>
        <begin position="961"/>
        <end position="991"/>
    </location>
</feature>
<evidence type="ECO:0000313" key="8">
    <source>
        <dbReference type="Proteomes" id="UP000887568"/>
    </source>
</evidence>
<feature type="compositionally biased region" description="Polar residues" evidence="4">
    <location>
        <begin position="71"/>
        <end position="83"/>
    </location>
</feature>
<feature type="compositionally biased region" description="Polar residues" evidence="4">
    <location>
        <begin position="489"/>
        <end position="528"/>
    </location>
</feature>
<reference evidence="7" key="1">
    <citation type="submission" date="2022-11" db="UniProtKB">
        <authorList>
            <consortium name="EnsemblMetazoa"/>
        </authorList>
    </citation>
    <scope>IDENTIFICATION</scope>
</reference>
<dbReference type="Proteomes" id="UP000887568">
    <property type="component" value="Unplaced"/>
</dbReference>
<dbReference type="CDD" id="cd01670">
    <property type="entry name" value="Death"/>
    <property type="match status" value="2"/>
</dbReference>
<feature type="domain" description="Death" evidence="5">
    <location>
        <begin position="752"/>
        <end position="831"/>
    </location>
</feature>